<evidence type="ECO:0000259" key="1">
    <source>
        <dbReference type="Pfam" id="PF17921"/>
    </source>
</evidence>
<reference evidence="2 3" key="1">
    <citation type="submission" date="2015-08" db="EMBL/GenBank/DDBJ databases">
        <title>Next Generation Sequencing and Analysis of the Genome of Puccinia sorghi L Schw, the Causal Agent of Maize Common Rust.</title>
        <authorList>
            <person name="Rochi L."/>
            <person name="Burguener G."/>
            <person name="Darino M."/>
            <person name="Turjanski A."/>
            <person name="Kreff E."/>
            <person name="Dieguez M.J."/>
            <person name="Sacco F."/>
        </authorList>
    </citation>
    <scope>NUCLEOTIDE SEQUENCE [LARGE SCALE GENOMIC DNA]</scope>
    <source>
        <strain evidence="2 3">RO10H11247</strain>
    </source>
</reference>
<dbReference type="EMBL" id="LAVV01006730">
    <property type="protein sequence ID" value="KNZ58572.1"/>
    <property type="molecule type" value="Genomic_DNA"/>
</dbReference>
<dbReference type="PANTHER" id="PTHR47266">
    <property type="entry name" value="ENDONUCLEASE-RELATED"/>
    <property type="match status" value="1"/>
</dbReference>
<evidence type="ECO:0000313" key="3">
    <source>
        <dbReference type="Proteomes" id="UP000037035"/>
    </source>
</evidence>
<proteinExistence type="predicted"/>
<name>A0A0L6VDD0_9BASI</name>
<dbReference type="InterPro" id="IPR041588">
    <property type="entry name" value="Integrase_H2C2"/>
</dbReference>
<keyword evidence="3" id="KW-1185">Reference proteome</keyword>
<protein>
    <submittedName>
        <fullName evidence="2">Retrotransposon nucleocapsid protein</fullName>
    </submittedName>
</protein>
<organism evidence="2 3">
    <name type="scientific">Puccinia sorghi</name>
    <dbReference type="NCBI Taxonomy" id="27349"/>
    <lineage>
        <taxon>Eukaryota</taxon>
        <taxon>Fungi</taxon>
        <taxon>Dikarya</taxon>
        <taxon>Basidiomycota</taxon>
        <taxon>Pucciniomycotina</taxon>
        <taxon>Pucciniomycetes</taxon>
        <taxon>Pucciniales</taxon>
        <taxon>Pucciniaceae</taxon>
        <taxon>Puccinia</taxon>
    </lineage>
</organism>
<dbReference type="OrthoDB" id="4364638at2759"/>
<accession>A0A0L6VDD0</accession>
<dbReference type="Pfam" id="PF17921">
    <property type="entry name" value="Integrase_H2C2"/>
    <property type="match status" value="1"/>
</dbReference>
<gene>
    <name evidence="2" type="ORF">VP01_1903g5</name>
</gene>
<dbReference type="VEuPathDB" id="FungiDB:VP01_1903g5"/>
<sequence length="101" mass="11676">MSSNYLLKDSPLTGHFEQEKASSLISRDVYWPGMTNDVKDYVSCCYECSCNKSSNHRKYGFLKPLPIPPIPWHSCSMDFFSQLPLSNGITFFCLLFPWAFY</sequence>
<dbReference type="Proteomes" id="UP000037035">
    <property type="component" value="Unassembled WGS sequence"/>
</dbReference>
<dbReference type="Gene3D" id="1.10.340.70">
    <property type="match status" value="1"/>
</dbReference>
<dbReference type="InterPro" id="IPR052160">
    <property type="entry name" value="Gypsy_RT_Integrase-like"/>
</dbReference>
<feature type="domain" description="Integrase zinc-binding" evidence="1">
    <location>
        <begin position="9"/>
        <end position="53"/>
    </location>
</feature>
<evidence type="ECO:0000313" key="2">
    <source>
        <dbReference type="EMBL" id="KNZ58572.1"/>
    </source>
</evidence>
<dbReference type="AlphaFoldDB" id="A0A0L6VDD0"/>
<comment type="caution">
    <text evidence="2">The sequence shown here is derived from an EMBL/GenBank/DDBJ whole genome shotgun (WGS) entry which is preliminary data.</text>
</comment>